<dbReference type="PROSITE" id="PS00178">
    <property type="entry name" value="AA_TRNA_LIGASE_I"/>
    <property type="match status" value="1"/>
</dbReference>
<reference evidence="9 10" key="1">
    <citation type="submission" date="2022-06" db="EMBL/GenBank/DDBJ databases">
        <title>Isolation of gut microbiota from human fecal samples.</title>
        <authorList>
            <person name="Pamer E.G."/>
            <person name="Barat B."/>
            <person name="Waligurski E."/>
            <person name="Medina S."/>
            <person name="Paddock L."/>
            <person name="Mostad J."/>
        </authorList>
    </citation>
    <scope>NUCLEOTIDE SEQUENCE [LARGE SCALE GENOMIC DNA]</scope>
    <source>
        <strain evidence="9 10">DFI.1.1</strain>
    </source>
</reference>
<dbReference type="NCBIfam" id="TIGR03838">
    <property type="entry name" value="queuosine_YadB"/>
    <property type="match status" value="1"/>
</dbReference>
<keyword evidence="10" id="KW-1185">Reference proteome</keyword>
<keyword evidence="4" id="KW-0862">Zinc</keyword>
<evidence type="ECO:0000313" key="10">
    <source>
        <dbReference type="Proteomes" id="UP001206692"/>
    </source>
</evidence>
<dbReference type="SUPFAM" id="SSF52374">
    <property type="entry name" value="Nucleotidylyl transferase"/>
    <property type="match status" value="1"/>
</dbReference>
<evidence type="ECO:0000256" key="4">
    <source>
        <dbReference type="ARBA" id="ARBA00022833"/>
    </source>
</evidence>
<dbReference type="InterPro" id="IPR001412">
    <property type="entry name" value="aa-tRNA-synth_I_CS"/>
</dbReference>
<keyword evidence="1 7" id="KW-0436">Ligase</keyword>
<evidence type="ECO:0000256" key="1">
    <source>
        <dbReference type="ARBA" id="ARBA00022598"/>
    </source>
</evidence>
<evidence type="ECO:0000256" key="3">
    <source>
        <dbReference type="ARBA" id="ARBA00022741"/>
    </source>
</evidence>
<dbReference type="InterPro" id="IPR000924">
    <property type="entry name" value="Glu/Gln-tRNA-synth"/>
</dbReference>
<keyword evidence="2" id="KW-0479">Metal-binding</keyword>
<proteinExistence type="inferred from homology"/>
<protein>
    <submittedName>
        <fullName evidence="9">tRNA glutamyl-Q(34) synthetase GluQRS</fullName>
    </submittedName>
</protein>
<organism evidence="9 10">
    <name type="scientific">Megasphaera massiliensis</name>
    <dbReference type="NCBI Taxonomy" id="1232428"/>
    <lineage>
        <taxon>Bacteria</taxon>
        <taxon>Bacillati</taxon>
        <taxon>Bacillota</taxon>
        <taxon>Negativicutes</taxon>
        <taxon>Veillonellales</taxon>
        <taxon>Veillonellaceae</taxon>
        <taxon>Megasphaera</taxon>
    </lineage>
</organism>
<dbReference type="InterPro" id="IPR014729">
    <property type="entry name" value="Rossmann-like_a/b/a_fold"/>
</dbReference>
<name>A0ABT1SPD9_9FIRM</name>
<keyword evidence="7" id="KW-0648">Protein biosynthesis</keyword>
<keyword evidence="5 7" id="KW-0067">ATP-binding</keyword>
<sequence length="309" mass="34886">MRGRFAPSPTGYIHLGNVWSAFLAWLQVRQAGGTLVLRIEDIDEQRSKAVYTKALMEDLSWLGLTWDEGPDVGGPYGPYIQQERYDRYDEALAVLREKGLLYPCYCSRTRLQAIGAPHAGEHTVYDGHCYGLSEDERRRMTKKPSWRIHVSKETVSFTDSVYGRQQDDLPSSCGDFVVRRADDMYAYQLAVSVDDGSMAITHVLRGEDLLSSTAQQIWLMKILGYEAPCYTHVPMLIDGDGNRLSKRQQGITVRALRQDGVDAETILSHLAYAGGLVPERRRYSRADLVNICDFKKLRTEPIVIAGTMK</sequence>
<dbReference type="PANTHER" id="PTHR43311">
    <property type="entry name" value="GLUTAMATE--TRNA LIGASE"/>
    <property type="match status" value="1"/>
</dbReference>
<dbReference type="Proteomes" id="UP001206692">
    <property type="component" value="Unassembled WGS sequence"/>
</dbReference>
<dbReference type="InterPro" id="IPR020058">
    <property type="entry name" value="Glu/Gln-tRNA-synth_Ib_cat-dom"/>
</dbReference>
<dbReference type="EMBL" id="JANGEW010000001">
    <property type="protein sequence ID" value="MCQ5341694.1"/>
    <property type="molecule type" value="Genomic_DNA"/>
</dbReference>
<dbReference type="NCBIfam" id="NF004315">
    <property type="entry name" value="PRK05710.1-4"/>
    <property type="match status" value="1"/>
</dbReference>
<dbReference type="InterPro" id="IPR022380">
    <property type="entry name" value="Glu-Q_tRNA(Asp)_Synthase"/>
</dbReference>
<dbReference type="PRINTS" id="PR00987">
    <property type="entry name" value="TRNASYNTHGLU"/>
</dbReference>
<dbReference type="RefSeq" id="WP_062412993.1">
    <property type="nucleotide sequence ID" value="NZ_JAJCIO010000001.1"/>
</dbReference>
<evidence type="ECO:0000256" key="7">
    <source>
        <dbReference type="RuleBase" id="RU363037"/>
    </source>
</evidence>
<keyword evidence="6 7" id="KW-0030">Aminoacyl-tRNA synthetase</keyword>
<accession>A0ABT1SPD9</accession>
<comment type="caution">
    <text evidence="9">The sequence shown here is derived from an EMBL/GenBank/DDBJ whole genome shotgun (WGS) entry which is preliminary data.</text>
</comment>
<feature type="domain" description="Glutamyl/glutaminyl-tRNA synthetase class Ib catalytic" evidence="8">
    <location>
        <begin position="2"/>
        <end position="275"/>
    </location>
</feature>
<evidence type="ECO:0000259" key="8">
    <source>
        <dbReference type="Pfam" id="PF00749"/>
    </source>
</evidence>
<dbReference type="Gene3D" id="3.40.50.620">
    <property type="entry name" value="HUPs"/>
    <property type="match status" value="1"/>
</dbReference>
<comment type="similarity">
    <text evidence="7">Belongs to the class-I aminoacyl-tRNA synthetase family.</text>
</comment>
<evidence type="ECO:0000313" key="9">
    <source>
        <dbReference type="EMBL" id="MCQ5341694.1"/>
    </source>
</evidence>
<evidence type="ECO:0000256" key="6">
    <source>
        <dbReference type="ARBA" id="ARBA00023146"/>
    </source>
</evidence>
<gene>
    <name evidence="9" type="primary">gluQRS</name>
    <name evidence="9" type="ORF">NE675_01405</name>
</gene>
<evidence type="ECO:0000256" key="2">
    <source>
        <dbReference type="ARBA" id="ARBA00022723"/>
    </source>
</evidence>
<dbReference type="InterPro" id="IPR049940">
    <property type="entry name" value="GluQ/Sye"/>
</dbReference>
<dbReference type="Pfam" id="PF00749">
    <property type="entry name" value="tRNA-synt_1c"/>
    <property type="match status" value="1"/>
</dbReference>
<dbReference type="NCBIfam" id="NF004314">
    <property type="entry name" value="PRK05710.1-3"/>
    <property type="match status" value="1"/>
</dbReference>
<dbReference type="PANTHER" id="PTHR43311:SF1">
    <property type="entry name" value="GLUTAMYL-Q TRNA(ASP) SYNTHETASE"/>
    <property type="match status" value="1"/>
</dbReference>
<evidence type="ECO:0000256" key="5">
    <source>
        <dbReference type="ARBA" id="ARBA00022840"/>
    </source>
</evidence>
<keyword evidence="3 7" id="KW-0547">Nucleotide-binding</keyword>